<dbReference type="AlphaFoldDB" id="A0A4Y7SMZ1"/>
<dbReference type="EMBL" id="QPFP01000082">
    <property type="protein sequence ID" value="TEB23081.1"/>
    <property type="molecule type" value="Genomic_DNA"/>
</dbReference>
<accession>A0A4Y7SMZ1</accession>
<evidence type="ECO:0000313" key="1">
    <source>
        <dbReference type="EMBL" id="TEB23081.1"/>
    </source>
</evidence>
<organism evidence="1 2">
    <name type="scientific">Coprinellus micaceus</name>
    <name type="common">Glistening ink-cap mushroom</name>
    <name type="synonym">Coprinus micaceus</name>
    <dbReference type="NCBI Taxonomy" id="71717"/>
    <lineage>
        <taxon>Eukaryota</taxon>
        <taxon>Fungi</taxon>
        <taxon>Dikarya</taxon>
        <taxon>Basidiomycota</taxon>
        <taxon>Agaricomycotina</taxon>
        <taxon>Agaricomycetes</taxon>
        <taxon>Agaricomycetidae</taxon>
        <taxon>Agaricales</taxon>
        <taxon>Agaricineae</taxon>
        <taxon>Psathyrellaceae</taxon>
        <taxon>Coprinellus</taxon>
    </lineage>
</organism>
<comment type="caution">
    <text evidence="1">The sequence shown here is derived from an EMBL/GenBank/DDBJ whole genome shotgun (WGS) entry which is preliminary data.</text>
</comment>
<evidence type="ECO:0000313" key="2">
    <source>
        <dbReference type="Proteomes" id="UP000298030"/>
    </source>
</evidence>
<protein>
    <submittedName>
        <fullName evidence="1">Uncharacterized protein</fullName>
    </submittedName>
</protein>
<sequence>MGRRYSVPGTAPVVARNFAFVRLRLCIIRRRSPSLSPDNHLAELTMLLQDHLDVMEVEPFVAHLESLGVVSISFLSSGRWSKFDVQINSRSVGVRWQIRP</sequence>
<proteinExistence type="predicted"/>
<keyword evidence="2" id="KW-1185">Reference proteome</keyword>
<name>A0A4Y7SMZ1_COPMI</name>
<dbReference type="Proteomes" id="UP000298030">
    <property type="component" value="Unassembled WGS sequence"/>
</dbReference>
<reference evidence="1 2" key="1">
    <citation type="journal article" date="2019" name="Nat. Ecol. Evol.">
        <title>Megaphylogeny resolves global patterns of mushroom evolution.</title>
        <authorList>
            <person name="Varga T."/>
            <person name="Krizsan K."/>
            <person name="Foldi C."/>
            <person name="Dima B."/>
            <person name="Sanchez-Garcia M."/>
            <person name="Sanchez-Ramirez S."/>
            <person name="Szollosi G.J."/>
            <person name="Szarkandi J.G."/>
            <person name="Papp V."/>
            <person name="Albert L."/>
            <person name="Andreopoulos W."/>
            <person name="Angelini C."/>
            <person name="Antonin V."/>
            <person name="Barry K.W."/>
            <person name="Bougher N.L."/>
            <person name="Buchanan P."/>
            <person name="Buyck B."/>
            <person name="Bense V."/>
            <person name="Catcheside P."/>
            <person name="Chovatia M."/>
            <person name="Cooper J."/>
            <person name="Damon W."/>
            <person name="Desjardin D."/>
            <person name="Finy P."/>
            <person name="Geml J."/>
            <person name="Haridas S."/>
            <person name="Hughes K."/>
            <person name="Justo A."/>
            <person name="Karasinski D."/>
            <person name="Kautmanova I."/>
            <person name="Kiss B."/>
            <person name="Kocsube S."/>
            <person name="Kotiranta H."/>
            <person name="LaButti K.M."/>
            <person name="Lechner B.E."/>
            <person name="Liimatainen K."/>
            <person name="Lipzen A."/>
            <person name="Lukacs Z."/>
            <person name="Mihaltcheva S."/>
            <person name="Morgado L.N."/>
            <person name="Niskanen T."/>
            <person name="Noordeloos M.E."/>
            <person name="Ohm R.A."/>
            <person name="Ortiz-Santana B."/>
            <person name="Ovrebo C."/>
            <person name="Racz N."/>
            <person name="Riley R."/>
            <person name="Savchenko A."/>
            <person name="Shiryaev A."/>
            <person name="Soop K."/>
            <person name="Spirin V."/>
            <person name="Szebenyi C."/>
            <person name="Tomsovsky M."/>
            <person name="Tulloss R.E."/>
            <person name="Uehling J."/>
            <person name="Grigoriev I.V."/>
            <person name="Vagvolgyi C."/>
            <person name="Papp T."/>
            <person name="Martin F.M."/>
            <person name="Miettinen O."/>
            <person name="Hibbett D.S."/>
            <person name="Nagy L.G."/>
        </authorList>
    </citation>
    <scope>NUCLEOTIDE SEQUENCE [LARGE SCALE GENOMIC DNA]</scope>
    <source>
        <strain evidence="1 2">FP101781</strain>
    </source>
</reference>
<gene>
    <name evidence="1" type="ORF">FA13DRAFT_1740389</name>
</gene>